<evidence type="ECO:0000313" key="1">
    <source>
        <dbReference type="EMBL" id="QBJ02735.1"/>
    </source>
</evidence>
<protein>
    <submittedName>
        <fullName evidence="1">Putative UsvX protein</fullName>
    </submittedName>
</protein>
<dbReference type="EMBL" id="MK552327">
    <property type="protein sequence ID" value="QBJ02735.1"/>
    <property type="molecule type" value="Genomic_DNA"/>
</dbReference>
<gene>
    <name evidence="1" type="ORF">PSA21_209</name>
</gene>
<proteinExistence type="predicted"/>
<organism evidence="1 2">
    <name type="scientific">Pseudomonas phage Psa21</name>
    <dbReference type="NCBI Taxonomy" id="2530023"/>
    <lineage>
        <taxon>Viruses</taxon>
        <taxon>Duplodnaviria</taxon>
        <taxon>Heunggongvirae</taxon>
        <taxon>Uroviricota</taxon>
        <taxon>Caudoviricetes</taxon>
        <taxon>Chimalliviridae</taxon>
        <taxon>Tepukevirus</taxon>
        <taxon>Tepukevirus Psa21</taxon>
    </lineage>
</organism>
<dbReference type="InterPro" id="IPR027417">
    <property type="entry name" value="P-loop_NTPase"/>
</dbReference>
<evidence type="ECO:0000313" key="2">
    <source>
        <dbReference type="Proteomes" id="UP000294134"/>
    </source>
</evidence>
<reference evidence="1 2" key="1">
    <citation type="submission" date="2019-02" db="EMBL/GenBank/DDBJ databases">
        <authorList>
            <person name="Frampton R.A."/>
            <person name="Wojtus J.K."/>
            <person name="Fineran P.C."/>
            <person name="Hendrickson H.L."/>
        </authorList>
    </citation>
    <scope>NUCLEOTIDE SEQUENCE [LARGE SCALE GENOMIC DNA]</scope>
</reference>
<keyword evidence="2" id="KW-1185">Reference proteome</keyword>
<sequence length="476" mass="53350">MFGEFKKPSFRPAVNVGCLMDISSGHYEEGENGEMILNGGLGALNGIVSRPNNFKTALGVYMLAMVRRAMPGSHSMVYDTEGTLNPVARFSSIAQHFPEIAAIDFNDDPQFMFTDLSQYTGDEFFFTLRKALDAKAKDPKPHTRTTPFADKDGKAKECLQPTTAFIDSFSKFIVSAVDEMYAKNKIGDGKNNTDAMTNGKAKNQLFNQLPQVAAKTGTHFILTAHVGDIINMEMYPTDKRNLTGMKKDTVLKGVSGGFYSLPNNVYDVTSNKPLLNNDKMPIYPLDNATAMQGDSDLRILEVKNLRSKGGISDLPFPIIVSQSEGVLPALSEFHYCKENGFGIGGNVQNYFVELRPNVALSRTKVRQKLNSDVKLRRAVEIQSEMLQLIQFQRKLDIPSPQELYDGLVKMGYDWEVLLSTRGYWMLKEDEHLCEKKFLSTMDLIRMLRFEYKPFWMTKEEKAKIVPLEVTNGVAAA</sequence>
<dbReference type="Gene3D" id="3.40.50.300">
    <property type="entry name" value="P-loop containing nucleotide triphosphate hydrolases"/>
    <property type="match status" value="1"/>
</dbReference>
<name>A0A481W5F2_9CAUD</name>
<accession>A0A481W5F2</accession>
<dbReference type="Proteomes" id="UP000294134">
    <property type="component" value="Segment"/>
</dbReference>